<comment type="caution">
    <text evidence="1">The sequence shown here is derived from an EMBL/GenBank/DDBJ whole genome shotgun (WGS) entry which is preliminary data.</text>
</comment>
<gene>
    <name evidence="1" type="ORF">AVEN_216927_1</name>
</gene>
<dbReference type="AlphaFoldDB" id="A0A4Y2S8H3"/>
<organism evidence="1 2">
    <name type="scientific">Araneus ventricosus</name>
    <name type="common">Orbweaver spider</name>
    <name type="synonym">Epeira ventricosa</name>
    <dbReference type="NCBI Taxonomy" id="182803"/>
    <lineage>
        <taxon>Eukaryota</taxon>
        <taxon>Metazoa</taxon>
        <taxon>Ecdysozoa</taxon>
        <taxon>Arthropoda</taxon>
        <taxon>Chelicerata</taxon>
        <taxon>Arachnida</taxon>
        <taxon>Araneae</taxon>
        <taxon>Araneomorphae</taxon>
        <taxon>Entelegynae</taxon>
        <taxon>Araneoidea</taxon>
        <taxon>Araneidae</taxon>
        <taxon>Araneus</taxon>
    </lineage>
</organism>
<dbReference type="OrthoDB" id="7422307at2759"/>
<name>A0A4Y2S8H3_ARAVE</name>
<sequence>MRPFKDHSCSRRIFKVSLPHHCLPQDDRKYVEEVTKRTLPSVWKKLWLESVVKCVFESFERVPVQPVINEIVSLAKVMGLELDNNDNEFVEEHSQELTIKEFTEFHSKVMWRREILKA</sequence>
<proteinExistence type="predicted"/>
<protein>
    <submittedName>
        <fullName evidence="1">Uncharacterized protein</fullName>
    </submittedName>
</protein>
<evidence type="ECO:0000313" key="1">
    <source>
        <dbReference type="EMBL" id="GBN83569.1"/>
    </source>
</evidence>
<reference evidence="1 2" key="1">
    <citation type="journal article" date="2019" name="Sci. Rep.">
        <title>Orb-weaving spider Araneus ventricosus genome elucidates the spidroin gene catalogue.</title>
        <authorList>
            <person name="Kono N."/>
            <person name="Nakamura H."/>
            <person name="Ohtoshi R."/>
            <person name="Moran D.A.P."/>
            <person name="Shinohara A."/>
            <person name="Yoshida Y."/>
            <person name="Fujiwara M."/>
            <person name="Mori M."/>
            <person name="Tomita M."/>
            <person name="Arakawa K."/>
        </authorList>
    </citation>
    <scope>NUCLEOTIDE SEQUENCE [LARGE SCALE GENOMIC DNA]</scope>
</reference>
<dbReference type="Proteomes" id="UP000499080">
    <property type="component" value="Unassembled WGS sequence"/>
</dbReference>
<dbReference type="EMBL" id="BGPR01020007">
    <property type="protein sequence ID" value="GBN83569.1"/>
    <property type="molecule type" value="Genomic_DNA"/>
</dbReference>
<evidence type="ECO:0000313" key="2">
    <source>
        <dbReference type="Proteomes" id="UP000499080"/>
    </source>
</evidence>
<keyword evidence="2" id="KW-1185">Reference proteome</keyword>
<accession>A0A4Y2S8H3</accession>